<evidence type="ECO:0000313" key="6">
    <source>
        <dbReference type="EMBL" id="MBU9699284.1"/>
    </source>
</evidence>
<dbReference type="InterPro" id="IPR050859">
    <property type="entry name" value="Class-I_PLP-dep_aminotransf"/>
</dbReference>
<organism evidence="6 7">
    <name type="scientific">Paragemmobacter amnigenus</name>
    <dbReference type="NCBI Taxonomy" id="2852097"/>
    <lineage>
        <taxon>Bacteria</taxon>
        <taxon>Pseudomonadati</taxon>
        <taxon>Pseudomonadota</taxon>
        <taxon>Alphaproteobacteria</taxon>
        <taxon>Rhodobacterales</taxon>
        <taxon>Paracoccaceae</taxon>
        <taxon>Paragemmobacter</taxon>
    </lineage>
</organism>
<protein>
    <submittedName>
        <fullName evidence="6">PLP-dependent aminotransferase family protein</fullName>
    </submittedName>
</protein>
<evidence type="ECO:0000256" key="1">
    <source>
        <dbReference type="ARBA" id="ARBA00001933"/>
    </source>
</evidence>
<dbReference type="GO" id="GO:0008483">
    <property type="term" value="F:transaminase activity"/>
    <property type="evidence" value="ECO:0007669"/>
    <property type="project" value="UniProtKB-KW"/>
</dbReference>
<keyword evidence="2 6" id="KW-0032">Aminotransferase</keyword>
<dbReference type="PANTHER" id="PTHR42790:SF19">
    <property type="entry name" value="KYNURENINE_ALPHA-AMINOADIPATE AMINOTRANSFERASE, MITOCHONDRIAL"/>
    <property type="match status" value="1"/>
</dbReference>
<evidence type="ECO:0000256" key="4">
    <source>
        <dbReference type="ARBA" id="ARBA00022898"/>
    </source>
</evidence>
<dbReference type="RefSeq" id="WP_217765703.1">
    <property type="nucleotide sequence ID" value="NZ_JAAATX020000011.1"/>
</dbReference>
<evidence type="ECO:0000256" key="3">
    <source>
        <dbReference type="ARBA" id="ARBA00022679"/>
    </source>
</evidence>
<accession>A0ABS6J8U1</accession>
<name>A0ABS6J8U1_9RHOB</name>
<evidence type="ECO:0000256" key="2">
    <source>
        <dbReference type="ARBA" id="ARBA00022576"/>
    </source>
</evidence>
<dbReference type="EMBL" id="JAAATX020000011">
    <property type="protein sequence ID" value="MBU9699284.1"/>
    <property type="molecule type" value="Genomic_DNA"/>
</dbReference>
<keyword evidence="4" id="KW-0663">Pyridoxal phosphate</keyword>
<dbReference type="Proteomes" id="UP000731907">
    <property type="component" value="Unassembled WGS sequence"/>
</dbReference>
<comment type="cofactor">
    <cofactor evidence="1">
        <name>pyridoxal 5'-phosphate</name>
        <dbReference type="ChEBI" id="CHEBI:597326"/>
    </cofactor>
</comment>
<evidence type="ECO:0000313" key="7">
    <source>
        <dbReference type="Proteomes" id="UP000731907"/>
    </source>
</evidence>
<evidence type="ECO:0000259" key="5">
    <source>
        <dbReference type="Pfam" id="PF00155"/>
    </source>
</evidence>
<gene>
    <name evidence="6" type="ORF">GU927_015660</name>
</gene>
<sequence length="403" mass="43681">MTAPASPRLAPRFATRMDQVRPSAIRDLLALGADPSIISFGGGYPDATLFPRGLLDGVFRDAIADPSGDALQYAPSDGLPRLRAQIAALMTADGTPCTADDILILQGSQQGLDFAAKMLVNPGETIVVEDPTFLGALIAFAPSQPRYAAIPIDADGMDMDALAATLATTPSARMIYTVPDFQNPTGVTLSLPRRHRLIDLANRHDLIVVEDTPYRHIRFDGDPLPTLKSLDTEGRVIHLGSFSKILVPALRLGWALASPPLLERLSLLKVAADTQTSTLNMAATSLFLDRHDLWAHVATLRAAYRRKKEVMLDAIRQHFPQEVTATDPQGGLFTWARFPEGFDATAFMRDHALPKARAAYVPGGTFFATTPRPNHARINFSSQSEDRIRQGIAALGATLKAQM</sequence>
<dbReference type="InterPro" id="IPR004839">
    <property type="entry name" value="Aminotransferase_I/II_large"/>
</dbReference>
<dbReference type="CDD" id="cd00609">
    <property type="entry name" value="AAT_like"/>
    <property type="match status" value="1"/>
</dbReference>
<dbReference type="PANTHER" id="PTHR42790">
    <property type="entry name" value="AMINOTRANSFERASE"/>
    <property type="match status" value="1"/>
</dbReference>
<feature type="domain" description="Aminotransferase class I/classII large" evidence="5">
    <location>
        <begin position="66"/>
        <end position="395"/>
    </location>
</feature>
<proteinExistence type="predicted"/>
<reference evidence="6 7" key="1">
    <citation type="submission" date="2021-06" db="EMBL/GenBank/DDBJ databases">
        <title>Rhodobacteraceae bacterium strain HSP-20.</title>
        <authorList>
            <person name="Chen W.-M."/>
        </authorList>
    </citation>
    <scope>NUCLEOTIDE SEQUENCE [LARGE SCALE GENOMIC DNA]</scope>
    <source>
        <strain evidence="6 7">HSP-20</strain>
    </source>
</reference>
<keyword evidence="3" id="KW-0808">Transferase</keyword>
<dbReference type="Pfam" id="PF00155">
    <property type="entry name" value="Aminotran_1_2"/>
    <property type="match status" value="1"/>
</dbReference>
<comment type="caution">
    <text evidence="6">The sequence shown here is derived from an EMBL/GenBank/DDBJ whole genome shotgun (WGS) entry which is preliminary data.</text>
</comment>
<keyword evidence="7" id="KW-1185">Reference proteome</keyword>